<accession>F1TIC8</accession>
<evidence type="ECO:0000313" key="2">
    <source>
        <dbReference type="Proteomes" id="UP000003860"/>
    </source>
</evidence>
<reference evidence="1" key="2">
    <citation type="submission" date="2011-01" db="EMBL/GenBank/DDBJ databases">
        <title>The Non-contiguous Finished genome of Clostridium papyrosolvens.</title>
        <authorList>
            <person name="Lucas S."/>
            <person name="Copeland A."/>
            <person name="Lapidus A."/>
            <person name="Cheng J.-F."/>
            <person name="Goodwin L."/>
            <person name="Pitluck S."/>
            <person name="Misra M."/>
            <person name="Chertkov O."/>
            <person name="Detter J.C."/>
            <person name="Han C."/>
            <person name="Tapia R."/>
            <person name="Land M."/>
            <person name="Hauser L."/>
            <person name="Kyrpides N."/>
            <person name="Ivanova N."/>
            <person name="Pagani I."/>
            <person name="Mouttaki H."/>
            <person name="He Z."/>
            <person name="Zhou J."/>
            <person name="Hemme C.L."/>
            <person name="Woyke T."/>
        </authorList>
    </citation>
    <scope>NUCLEOTIDE SEQUENCE [LARGE SCALE GENOMIC DNA]</scope>
    <source>
        <strain evidence="1">DSM 2782</strain>
    </source>
</reference>
<reference evidence="1" key="1">
    <citation type="submission" date="2009-07" db="EMBL/GenBank/DDBJ databases">
        <authorList>
            <consortium name="US DOE Joint Genome Institute (JGI-PGF)"/>
            <person name="Lucas S."/>
            <person name="Copeland A."/>
            <person name="Lapidus A."/>
            <person name="Glavina del Rio T."/>
            <person name="Tice H."/>
            <person name="Bruce D."/>
            <person name="Goodwin L."/>
            <person name="Pitluck S."/>
            <person name="Larimer F."/>
            <person name="Land M.L."/>
            <person name="Mouttaki H."/>
            <person name="He Z."/>
            <person name="Zhou J."/>
            <person name="Hemme C.L."/>
        </authorList>
    </citation>
    <scope>NUCLEOTIDE SEQUENCE</scope>
    <source>
        <strain evidence="1">DSM 2782</strain>
    </source>
</reference>
<gene>
    <name evidence="1" type="ORF">Cpap_0276</name>
</gene>
<proteinExistence type="predicted"/>
<keyword evidence="2" id="KW-1185">Reference proteome</keyword>
<dbReference type="Proteomes" id="UP000003860">
    <property type="component" value="Unassembled WGS sequence"/>
</dbReference>
<comment type="caution">
    <text evidence="1">The sequence shown here is derived from an EMBL/GenBank/DDBJ whole genome shotgun (WGS) entry which is preliminary data.</text>
</comment>
<protein>
    <submittedName>
        <fullName evidence="1">Uncharacterized protein</fullName>
    </submittedName>
</protein>
<dbReference type="STRING" id="588581.Cpap_0276"/>
<sequence>MKKGTGRSALIILIISFILQIVPNTIYINKKLPFHSNISPKKIYISKHVIIKKSENYSIPKNSFRISTLNSIVMFTNYSITKPLQHNKPFDHRKSIRQTIPNYFNGSNYKNPPI</sequence>
<dbReference type="EMBL" id="ACXX02000019">
    <property type="protein sequence ID" value="EGD45906.1"/>
    <property type="molecule type" value="Genomic_DNA"/>
</dbReference>
<dbReference type="eggNOG" id="ENOG50327F0">
    <property type="taxonomic scope" value="Bacteria"/>
</dbReference>
<organism evidence="1 2">
    <name type="scientific">Ruminiclostridium papyrosolvens DSM 2782</name>
    <dbReference type="NCBI Taxonomy" id="588581"/>
    <lineage>
        <taxon>Bacteria</taxon>
        <taxon>Bacillati</taxon>
        <taxon>Bacillota</taxon>
        <taxon>Clostridia</taxon>
        <taxon>Eubacteriales</taxon>
        <taxon>Oscillospiraceae</taxon>
        <taxon>Ruminiclostridium</taxon>
    </lineage>
</organism>
<dbReference type="AlphaFoldDB" id="F1TIC8"/>
<name>F1TIC8_9FIRM</name>
<evidence type="ECO:0000313" key="1">
    <source>
        <dbReference type="EMBL" id="EGD45906.1"/>
    </source>
</evidence>